<accession>A0A6L9QG79</accession>
<dbReference type="InterPro" id="IPR012340">
    <property type="entry name" value="NA-bd_OB-fold"/>
</dbReference>
<feature type="domain" description="RNase II-type exonuclease C-terminal S1" evidence="1">
    <location>
        <begin position="79"/>
        <end position="136"/>
    </location>
</feature>
<dbReference type="InterPro" id="IPR040596">
    <property type="entry name" value="RNase_II_C_S1"/>
</dbReference>
<name>A0A6L9QG79_9ACTN</name>
<evidence type="ECO:0000313" key="2">
    <source>
        <dbReference type="EMBL" id="NEA24509.1"/>
    </source>
</evidence>
<proteinExistence type="predicted"/>
<reference evidence="2 3" key="1">
    <citation type="submission" date="2020-01" db="EMBL/GenBank/DDBJ databases">
        <title>Insect and environment-associated Actinomycetes.</title>
        <authorList>
            <person name="Currrie C."/>
            <person name="Chevrette M."/>
            <person name="Carlson C."/>
            <person name="Stubbendieck R."/>
            <person name="Wendt-Pienkowski E."/>
        </authorList>
    </citation>
    <scope>NUCLEOTIDE SEQUENCE [LARGE SCALE GENOMIC DNA]</scope>
    <source>
        <strain evidence="2 3">SID10258</strain>
    </source>
</reference>
<sequence>AVAAPYAHVTAPIRRLADRYATEVCLALASGRPVPGWAREALPGLPEVMQRALRRAADVDHACVDLVEALLLREHVGDVFDAVVVDVNGDRTGGRVQLVAPPVFGRCEGADLPLGEQVKVRLEEADPARRRVRFSRTA</sequence>
<evidence type="ECO:0000313" key="3">
    <source>
        <dbReference type="Proteomes" id="UP000475532"/>
    </source>
</evidence>
<gene>
    <name evidence="2" type="ORF">G3I70_18715</name>
</gene>
<dbReference type="AlphaFoldDB" id="A0A6L9QG79"/>
<protein>
    <submittedName>
        <fullName evidence="2">RNB domain-containing ribonuclease</fullName>
    </submittedName>
</protein>
<feature type="non-terminal residue" evidence="2">
    <location>
        <position position="1"/>
    </location>
</feature>
<organism evidence="2 3">
    <name type="scientific">Actinomadura bangladeshensis</name>
    <dbReference type="NCBI Taxonomy" id="453573"/>
    <lineage>
        <taxon>Bacteria</taxon>
        <taxon>Bacillati</taxon>
        <taxon>Actinomycetota</taxon>
        <taxon>Actinomycetes</taxon>
        <taxon>Streptosporangiales</taxon>
        <taxon>Thermomonosporaceae</taxon>
        <taxon>Actinomadura</taxon>
    </lineage>
</organism>
<comment type="caution">
    <text evidence="2">The sequence shown here is derived from an EMBL/GenBank/DDBJ whole genome shotgun (WGS) entry which is preliminary data.</text>
</comment>
<dbReference type="Pfam" id="PF18614">
    <property type="entry name" value="RNase_II_C_S1"/>
    <property type="match status" value="1"/>
</dbReference>
<dbReference type="Proteomes" id="UP000475532">
    <property type="component" value="Unassembled WGS sequence"/>
</dbReference>
<dbReference type="EMBL" id="JAAGLI010000478">
    <property type="protein sequence ID" value="NEA24509.1"/>
    <property type="molecule type" value="Genomic_DNA"/>
</dbReference>
<dbReference type="SUPFAM" id="SSF50249">
    <property type="entry name" value="Nucleic acid-binding proteins"/>
    <property type="match status" value="1"/>
</dbReference>
<evidence type="ECO:0000259" key="1">
    <source>
        <dbReference type="Pfam" id="PF18614"/>
    </source>
</evidence>